<dbReference type="InterPro" id="IPR029058">
    <property type="entry name" value="AB_hydrolase_fold"/>
</dbReference>
<dbReference type="EMBL" id="MVBK01000143">
    <property type="protein sequence ID" value="OOG21002.1"/>
    <property type="molecule type" value="Genomic_DNA"/>
</dbReference>
<accession>A0A1V3N850</accession>
<dbReference type="OrthoDB" id="9814831at2"/>
<dbReference type="Pfam" id="PF05728">
    <property type="entry name" value="UPF0227"/>
    <property type="match status" value="1"/>
</dbReference>
<dbReference type="AlphaFoldDB" id="A0A1V3N850"/>
<organism evidence="1 2">
    <name type="scientific">Thioalkalivibrio denitrificans</name>
    <dbReference type="NCBI Taxonomy" id="108003"/>
    <lineage>
        <taxon>Bacteria</taxon>
        <taxon>Pseudomonadati</taxon>
        <taxon>Pseudomonadota</taxon>
        <taxon>Gammaproteobacteria</taxon>
        <taxon>Chromatiales</taxon>
        <taxon>Ectothiorhodospiraceae</taxon>
        <taxon>Thioalkalivibrio</taxon>
    </lineage>
</organism>
<comment type="caution">
    <text evidence="1">The sequence shown here is derived from an EMBL/GenBank/DDBJ whole genome shotgun (WGS) entry which is preliminary data.</text>
</comment>
<gene>
    <name evidence="1" type="ORF">B1C78_16860</name>
</gene>
<keyword evidence="2" id="KW-1185">Reference proteome</keyword>
<dbReference type="RefSeq" id="WP_077280299.1">
    <property type="nucleotide sequence ID" value="NZ_MVBK01000143.1"/>
</dbReference>
<proteinExistence type="predicted"/>
<dbReference type="PANTHER" id="PTHR35602:SF3">
    <property type="entry name" value="ESTERASE YQIA"/>
    <property type="match status" value="1"/>
</dbReference>
<name>A0A1V3N850_9GAMM</name>
<evidence type="ECO:0000313" key="2">
    <source>
        <dbReference type="Proteomes" id="UP000189462"/>
    </source>
</evidence>
<dbReference type="InterPro" id="IPR008886">
    <property type="entry name" value="UPF0227/Esterase_YqiA"/>
</dbReference>
<reference evidence="1 2" key="1">
    <citation type="submission" date="2017-02" db="EMBL/GenBank/DDBJ databases">
        <title>Genomic diversity within the haloalkaliphilic genus Thioalkalivibrio.</title>
        <authorList>
            <person name="Ahn A.-C."/>
            <person name="Meier-Kolthoff J."/>
            <person name="Overmars L."/>
            <person name="Richter M."/>
            <person name="Woyke T."/>
            <person name="Sorokin D.Y."/>
            <person name="Muyzer G."/>
        </authorList>
    </citation>
    <scope>NUCLEOTIDE SEQUENCE [LARGE SCALE GENOMIC DNA]</scope>
    <source>
        <strain evidence="1 2">ALJD</strain>
    </source>
</reference>
<dbReference type="PANTHER" id="PTHR35602">
    <property type="entry name" value="ESTERASE YQIA-RELATED"/>
    <property type="match status" value="1"/>
</dbReference>
<dbReference type="Gene3D" id="3.40.50.1820">
    <property type="entry name" value="alpha/beta hydrolase"/>
    <property type="match status" value="1"/>
</dbReference>
<dbReference type="Proteomes" id="UP000189462">
    <property type="component" value="Unassembled WGS sequence"/>
</dbReference>
<sequence>MLFFYVHGFSSSARSRKGQALKRLLSGHRVVGLEYPYPPDEAARTLLSQAEAAGAGSEPCVFVGSSLGGLYTRYLLTQFDAKAVLINPVVRADLMRALIGPVTNYYTGATYEWREEDVRALARYDTPLAGPALVLLDEGDEVLDYRMAVAAYEDVADVIVFPGGNHEFAHLEESIPLITRFAAE</sequence>
<protein>
    <recommendedName>
        <fullName evidence="3">Esterase</fullName>
    </recommendedName>
</protein>
<evidence type="ECO:0000313" key="1">
    <source>
        <dbReference type="EMBL" id="OOG21002.1"/>
    </source>
</evidence>
<dbReference type="SUPFAM" id="SSF53474">
    <property type="entry name" value="alpha/beta-Hydrolases"/>
    <property type="match status" value="1"/>
</dbReference>
<evidence type="ECO:0008006" key="3">
    <source>
        <dbReference type="Google" id="ProtNLM"/>
    </source>
</evidence>